<dbReference type="RefSeq" id="YP_009790768.1">
    <property type="nucleotide sequence ID" value="NC_047831.1"/>
</dbReference>
<dbReference type="KEGG" id="vg:54980932"/>
<reference evidence="3" key="1">
    <citation type="submission" date="2017-04" db="EMBL/GenBank/DDBJ databases">
        <title>Complete genome sequence of novel T7-like phage PHB02 against Capsular type A Pasteurella multocida.</title>
        <authorList>
            <person name="Chen B.Y."/>
            <person name="Wu B."/>
            <person name="Sun C.E."/>
            <person name="Song Y.J."/>
        </authorList>
    </citation>
    <scope>NUCLEOTIDE SEQUENCE [LARGE SCALE GENOMIC DNA]</scope>
</reference>
<evidence type="ECO:0000313" key="2">
    <source>
        <dbReference type="EMBL" id="ARV77593.1"/>
    </source>
</evidence>
<protein>
    <submittedName>
        <fullName evidence="2">Uncharacterized protein</fullName>
    </submittedName>
</protein>
<keyword evidence="1" id="KW-0472">Membrane</keyword>
<keyword evidence="3" id="KW-1185">Reference proteome</keyword>
<sequence>MLTLYIMTTLIAALIFYHTVFYRLPNQNDSFRAFLEAEKQINDIKEKSNVKKTR</sequence>
<evidence type="ECO:0000256" key="1">
    <source>
        <dbReference type="SAM" id="Phobius"/>
    </source>
</evidence>
<feature type="transmembrane region" description="Helical" evidence="1">
    <location>
        <begin position="6"/>
        <end position="24"/>
    </location>
</feature>
<dbReference type="EMBL" id="MF034659">
    <property type="protein sequence ID" value="ARV77593.1"/>
    <property type="molecule type" value="Genomic_DNA"/>
</dbReference>
<keyword evidence="1" id="KW-0812">Transmembrane</keyword>
<name>A0A1Y0T0M8_9CAUD</name>
<organism evidence="2 3">
    <name type="scientific">Pasteurella phage vB_PmuP_PHB02</name>
    <dbReference type="NCBI Taxonomy" id="2005054"/>
    <lineage>
        <taxon>Viruses</taxon>
        <taxon>Duplodnaviria</taxon>
        <taxon>Heunggongvirae</taxon>
        <taxon>Uroviricota</taxon>
        <taxon>Caudoviricetes</taxon>
        <taxon>Autographivirales</taxon>
        <taxon>Autotranscriptaviridae</taxon>
        <taxon>Studiervirinae</taxon>
        <taxon>Wuhanvirus</taxon>
        <taxon>Wuhanvirus PHB02</taxon>
    </lineage>
</organism>
<keyword evidence="1" id="KW-1133">Transmembrane helix</keyword>
<evidence type="ECO:0000313" key="3">
    <source>
        <dbReference type="Proteomes" id="UP000226151"/>
    </source>
</evidence>
<dbReference type="GeneID" id="54980932"/>
<proteinExistence type="predicted"/>
<accession>A0A1Y0T0M8</accession>
<dbReference type="Proteomes" id="UP000226151">
    <property type="component" value="Genome"/>
</dbReference>